<evidence type="ECO:0000256" key="1">
    <source>
        <dbReference type="SAM" id="Phobius"/>
    </source>
</evidence>
<reference evidence="2 3" key="1">
    <citation type="submission" date="2021-03" db="EMBL/GenBank/DDBJ databases">
        <title>Actinomadura violae sp. nov., isolated from lichen in Thailand.</title>
        <authorList>
            <person name="Kanchanasin P."/>
            <person name="Saeng-In P."/>
            <person name="Phongsopitanun W."/>
            <person name="Yuki M."/>
            <person name="Kudo T."/>
            <person name="Ohkuma M."/>
            <person name="Tanasupawat S."/>
        </authorList>
    </citation>
    <scope>NUCLEOTIDE SEQUENCE [LARGE SCALE GENOMIC DNA]</scope>
    <source>
        <strain evidence="2 3">LCR2-06</strain>
    </source>
</reference>
<keyword evidence="1" id="KW-1133">Transmembrane helix</keyword>
<dbReference type="Proteomes" id="UP000680206">
    <property type="component" value="Unassembled WGS sequence"/>
</dbReference>
<keyword evidence="1" id="KW-0812">Transmembrane</keyword>
<dbReference type="EMBL" id="JAGEPF010000009">
    <property type="protein sequence ID" value="MBO2458908.1"/>
    <property type="molecule type" value="Genomic_DNA"/>
</dbReference>
<proteinExistence type="predicted"/>
<evidence type="ECO:0000313" key="2">
    <source>
        <dbReference type="EMBL" id="MBO2458908.1"/>
    </source>
</evidence>
<dbReference type="RefSeq" id="WP_208241134.1">
    <property type="nucleotide sequence ID" value="NZ_JAGEPF010000009.1"/>
</dbReference>
<protein>
    <submittedName>
        <fullName evidence="2">Uncharacterized protein</fullName>
    </submittedName>
</protein>
<sequence length="121" mass="12691">MTDTNMPRTNRDLLICAWVCAVPAVGGFLLALGLMLLPPSFDNDGSFQQPMSCGVPALFDREAFNKRQYGSDAGPDELGTSGCAAAVSAREHKAVGALAVGTPLGLLALTLHLHRRTTPAP</sequence>
<keyword evidence="1" id="KW-0472">Membrane</keyword>
<organism evidence="2 3">
    <name type="scientific">Actinomadura violacea</name>
    <dbReference type="NCBI Taxonomy" id="2819934"/>
    <lineage>
        <taxon>Bacteria</taxon>
        <taxon>Bacillati</taxon>
        <taxon>Actinomycetota</taxon>
        <taxon>Actinomycetes</taxon>
        <taxon>Streptosporangiales</taxon>
        <taxon>Thermomonosporaceae</taxon>
        <taxon>Actinomadura</taxon>
    </lineage>
</organism>
<accession>A0ABS3RQ94</accession>
<gene>
    <name evidence="2" type="ORF">J4709_15115</name>
</gene>
<comment type="caution">
    <text evidence="2">The sequence shown here is derived from an EMBL/GenBank/DDBJ whole genome shotgun (WGS) entry which is preliminary data.</text>
</comment>
<keyword evidence="3" id="KW-1185">Reference proteome</keyword>
<evidence type="ECO:0000313" key="3">
    <source>
        <dbReference type="Proteomes" id="UP000680206"/>
    </source>
</evidence>
<feature type="transmembrane region" description="Helical" evidence="1">
    <location>
        <begin position="94"/>
        <end position="113"/>
    </location>
</feature>
<name>A0ABS3RQ94_9ACTN</name>
<feature type="transmembrane region" description="Helical" evidence="1">
    <location>
        <begin position="12"/>
        <end position="37"/>
    </location>
</feature>